<dbReference type="AlphaFoldDB" id="A0A4Q1BUG2"/>
<gene>
    <name evidence="1" type="ORF">M231_01121</name>
</gene>
<organism evidence="1 2">
    <name type="scientific">Tremella mesenterica</name>
    <name type="common">Jelly fungus</name>
    <dbReference type="NCBI Taxonomy" id="5217"/>
    <lineage>
        <taxon>Eukaryota</taxon>
        <taxon>Fungi</taxon>
        <taxon>Dikarya</taxon>
        <taxon>Basidiomycota</taxon>
        <taxon>Agaricomycotina</taxon>
        <taxon>Tremellomycetes</taxon>
        <taxon>Tremellales</taxon>
        <taxon>Tremellaceae</taxon>
        <taxon>Tremella</taxon>
    </lineage>
</organism>
<evidence type="ECO:0000313" key="1">
    <source>
        <dbReference type="EMBL" id="RXK41622.1"/>
    </source>
</evidence>
<sequence>MFKQTEDHCVRTALSHMEKFMQGTDGPLKRQFDKNYSYGEELTLVATIVRDSMQNLQNSGFGAPKEIENAISRLKDAGSCVLTWLVSNNHESNIEAGQGLSDSIQTVSAEVFKRMDNDLKTEMAILAIAPALWMQTWLSRPSGRSILPSSLPEPGPILSDLVKQKQICDAVSRLQRSIQDEESANTSILNQLSVALGTASATLATASQMKAMLKKMESTRVEQFETIIETVRSLTMRNGTLIRENNDLIRENNDLKERNRDTALTVADETSMCNVS</sequence>
<dbReference type="EMBL" id="SDIL01000007">
    <property type="protein sequence ID" value="RXK41622.1"/>
    <property type="molecule type" value="Genomic_DNA"/>
</dbReference>
<name>A0A4Q1BUG2_TREME</name>
<keyword evidence="2" id="KW-1185">Reference proteome</keyword>
<comment type="caution">
    <text evidence="1">The sequence shown here is derived from an EMBL/GenBank/DDBJ whole genome shotgun (WGS) entry which is preliminary data.</text>
</comment>
<dbReference type="Proteomes" id="UP000289152">
    <property type="component" value="Unassembled WGS sequence"/>
</dbReference>
<dbReference type="InParanoid" id="A0A4Q1BUG2"/>
<accession>A0A4Q1BUG2</accession>
<reference evidence="1 2" key="1">
    <citation type="submission" date="2016-06" db="EMBL/GenBank/DDBJ databases">
        <title>Evolution of pathogenesis and genome organization in the Tremellales.</title>
        <authorList>
            <person name="Cuomo C."/>
            <person name="Litvintseva A."/>
            <person name="Heitman J."/>
            <person name="Chen Y."/>
            <person name="Sun S."/>
            <person name="Springer D."/>
            <person name="Dromer F."/>
            <person name="Young S."/>
            <person name="Zeng Q."/>
            <person name="Chapman S."/>
            <person name="Gujja S."/>
            <person name="Saif S."/>
            <person name="Birren B."/>
        </authorList>
    </citation>
    <scope>NUCLEOTIDE SEQUENCE [LARGE SCALE GENOMIC DNA]</scope>
    <source>
        <strain evidence="1 2">ATCC 28783</strain>
    </source>
</reference>
<dbReference type="VEuPathDB" id="FungiDB:TREMEDRAFT_59820"/>
<protein>
    <submittedName>
        <fullName evidence="1">Uncharacterized protein</fullName>
    </submittedName>
</protein>
<proteinExistence type="predicted"/>
<evidence type="ECO:0000313" key="2">
    <source>
        <dbReference type="Proteomes" id="UP000289152"/>
    </source>
</evidence>